<dbReference type="Pfam" id="PF07963">
    <property type="entry name" value="N_methyl"/>
    <property type="match status" value="1"/>
</dbReference>
<keyword evidence="1" id="KW-0812">Transmembrane</keyword>
<keyword evidence="1" id="KW-1133">Transmembrane helix</keyword>
<evidence type="ECO:0000256" key="1">
    <source>
        <dbReference type="SAM" id="Phobius"/>
    </source>
</evidence>
<evidence type="ECO:0000313" key="2">
    <source>
        <dbReference type="EMBL" id="VFU16387.1"/>
    </source>
</evidence>
<dbReference type="Gene3D" id="3.30.700.10">
    <property type="entry name" value="Glycoprotein, Type 4 Pilin"/>
    <property type="match status" value="1"/>
</dbReference>
<dbReference type="AlphaFoldDB" id="A0A485M4U6"/>
<proteinExistence type="predicted"/>
<organism evidence="2">
    <name type="scientific">anaerobic digester metagenome</name>
    <dbReference type="NCBI Taxonomy" id="1263854"/>
    <lineage>
        <taxon>unclassified sequences</taxon>
        <taxon>metagenomes</taxon>
        <taxon>ecological metagenomes</taxon>
    </lineage>
</organism>
<gene>
    <name evidence="2" type="ORF">SCFA_540019</name>
</gene>
<sequence>MRKPCIRDKHGFTLVELALVLVIVGLLITGVLKGEALIENAKVKKLVNQKDSIAAAYYTYFDRYGMLPGDENQAGTPTGDTHEGDGDGQIDAAEYGYVFEDLVLAGIINGSYDGTPTDLPNHAFGDFMRIQWVGNFAGSAVNANCMYFNGIPAQVALQIDTKYDDGVYNSGSIRSNTIYTNQAPKQMIWRM</sequence>
<reference evidence="2" key="1">
    <citation type="submission" date="2019-03" db="EMBL/GenBank/DDBJ databases">
        <authorList>
            <person name="Hao L."/>
        </authorList>
    </citation>
    <scope>NUCLEOTIDE SEQUENCE</scope>
</reference>
<evidence type="ECO:0008006" key="3">
    <source>
        <dbReference type="Google" id="ProtNLM"/>
    </source>
</evidence>
<dbReference type="PROSITE" id="PS00409">
    <property type="entry name" value="PROKAR_NTER_METHYL"/>
    <property type="match status" value="1"/>
</dbReference>
<dbReference type="SUPFAM" id="SSF54523">
    <property type="entry name" value="Pili subunits"/>
    <property type="match status" value="1"/>
</dbReference>
<keyword evidence="1" id="KW-0472">Membrane</keyword>
<accession>A0A485M4U6</accession>
<protein>
    <recommendedName>
        <fullName evidence="3">Prepilin-type N-terminal cleavage/methylation domain-containing protein</fullName>
    </recommendedName>
</protein>
<name>A0A485M4U6_9ZZZZ</name>
<feature type="transmembrane region" description="Helical" evidence="1">
    <location>
        <begin position="12"/>
        <end position="32"/>
    </location>
</feature>
<dbReference type="EMBL" id="CAADRM010000119">
    <property type="protein sequence ID" value="VFU16387.1"/>
    <property type="molecule type" value="Genomic_DNA"/>
</dbReference>
<dbReference type="InterPro" id="IPR045584">
    <property type="entry name" value="Pilin-like"/>
</dbReference>
<dbReference type="InterPro" id="IPR012902">
    <property type="entry name" value="N_methyl_site"/>
</dbReference>
<dbReference type="NCBIfam" id="TIGR02532">
    <property type="entry name" value="IV_pilin_GFxxxE"/>
    <property type="match status" value="1"/>
</dbReference>